<evidence type="ECO:0000256" key="1">
    <source>
        <dbReference type="SAM" id="Coils"/>
    </source>
</evidence>
<evidence type="ECO:0008006" key="4">
    <source>
        <dbReference type="Google" id="ProtNLM"/>
    </source>
</evidence>
<name>A0A059AI37_EUCGR</name>
<evidence type="ECO:0000313" key="3">
    <source>
        <dbReference type="EMBL" id="KCW53409.1"/>
    </source>
</evidence>
<sequence length="167" mass="19140">MVEAAATATAVEAYRDGKSLIAYVGRKINYANELGKNFKRLTEEKEKLFARRDDMEAKANKDKTKKKTKQCEAWIGRVKDIEDDIQELENEFRKGRKGSWKRRHVLSASNLSKRLAEKCEELHSLWAQGRLETEAVVERPPEPIRTMHAPKTENKPSMHCAVEGSAR</sequence>
<dbReference type="InParanoid" id="A0A059AI37"/>
<organism evidence="3">
    <name type="scientific">Eucalyptus grandis</name>
    <name type="common">Flooded gum</name>
    <dbReference type="NCBI Taxonomy" id="71139"/>
    <lineage>
        <taxon>Eukaryota</taxon>
        <taxon>Viridiplantae</taxon>
        <taxon>Streptophyta</taxon>
        <taxon>Embryophyta</taxon>
        <taxon>Tracheophyta</taxon>
        <taxon>Spermatophyta</taxon>
        <taxon>Magnoliopsida</taxon>
        <taxon>eudicotyledons</taxon>
        <taxon>Gunneridae</taxon>
        <taxon>Pentapetalae</taxon>
        <taxon>rosids</taxon>
        <taxon>malvids</taxon>
        <taxon>Myrtales</taxon>
        <taxon>Myrtaceae</taxon>
        <taxon>Myrtoideae</taxon>
        <taxon>Eucalypteae</taxon>
        <taxon>Eucalyptus</taxon>
    </lineage>
</organism>
<keyword evidence="1" id="KW-0175">Coiled coil</keyword>
<proteinExistence type="predicted"/>
<dbReference type="Gramene" id="KCW53409">
    <property type="protein sequence ID" value="KCW53409"/>
    <property type="gene ID" value="EUGRSUZ_J02645"/>
</dbReference>
<feature type="region of interest" description="Disordered" evidence="2">
    <location>
        <begin position="140"/>
        <end position="167"/>
    </location>
</feature>
<protein>
    <recommendedName>
        <fullName evidence="4">Rx N-terminal domain-containing protein</fullName>
    </recommendedName>
</protein>
<reference evidence="3" key="1">
    <citation type="submission" date="2013-07" db="EMBL/GenBank/DDBJ databases">
        <title>The genome of Eucalyptus grandis.</title>
        <authorList>
            <person name="Schmutz J."/>
            <person name="Hayes R."/>
            <person name="Myburg A."/>
            <person name="Tuskan G."/>
            <person name="Grattapaglia D."/>
            <person name="Rokhsar D.S."/>
        </authorList>
    </citation>
    <scope>NUCLEOTIDE SEQUENCE</scope>
    <source>
        <tissue evidence="3">Leaf extractions</tissue>
    </source>
</reference>
<accession>A0A059AI37</accession>
<evidence type="ECO:0000256" key="2">
    <source>
        <dbReference type="SAM" id="MobiDB-lite"/>
    </source>
</evidence>
<dbReference type="AlphaFoldDB" id="A0A059AI37"/>
<dbReference type="EMBL" id="KK198762">
    <property type="protein sequence ID" value="KCW53409.1"/>
    <property type="molecule type" value="Genomic_DNA"/>
</dbReference>
<gene>
    <name evidence="3" type="ORF">EUGRSUZ_J02645</name>
</gene>
<feature type="coiled-coil region" evidence="1">
    <location>
        <begin position="31"/>
        <end position="98"/>
    </location>
</feature>